<keyword evidence="8 9" id="KW-0012">Acyltransferase</keyword>
<comment type="similarity">
    <text evidence="1 9">Belongs to the thiolase-like superfamily. FabH family.</text>
</comment>
<dbReference type="NCBIfam" id="NF006829">
    <property type="entry name" value="PRK09352.1"/>
    <property type="match status" value="1"/>
</dbReference>
<keyword evidence="13" id="KW-1185">Reference proteome</keyword>
<comment type="subunit">
    <text evidence="9">Homodimer.</text>
</comment>
<dbReference type="Pfam" id="PF08541">
    <property type="entry name" value="ACP_syn_III_C"/>
    <property type="match status" value="1"/>
</dbReference>
<dbReference type="Pfam" id="PF08545">
    <property type="entry name" value="ACP_syn_III"/>
    <property type="match status" value="1"/>
</dbReference>
<keyword evidence="5 9" id="KW-0276">Fatty acid metabolism</keyword>
<evidence type="ECO:0000256" key="6">
    <source>
        <dbReference type="ARBA" id="ARBA00023098"/>
    </source>
</evidence>
<feature type="domain" description="Beta-ketoacyl-[acyl-carrier-protein] synthase III C-terminal" evidence="10">
    <location>
        <begin position="250"/>
        <end position="338"/>
    </location>
</feature>
<keyword evidence="6 9" id="KW-0443">Lipid metabolism</keyword>
<sequence length="352" mass="35576">MPDETSDSEEATVNVAVISGMGVCLPRRIVSNDEIAPPLDVSDEWIRTRTGIARRHRIEAGTSTSDLAAAAGRAALESAGVGTADMVLLATSTPDRKCPSTAPEVAWRLGLGEAPALDVNAACSGFIYALALASSHIRSGAHASVLVIGADCYSTIVDPADRSTAVLFGDGAGAMVVRAGEEGEPGSLLATTLGSDGSGGDFAAVAAGGSRLPHGARYEAAGAHHLALNGRQIYLQAIRRMSAATKSVVAAAGWAVDDLEALVAHQANQRILDAVGKRLGLSPGRLVGNIEDVGNTAAASVPLAMADAAERKCVPVGGRTALTAFGAGLTWGAVAATWPAATPVTSPAETRA</sequence>
<evidence type="ECO:0000313" key="12">
    <source>
        <dbReference type="EMBL" id="MCX4238858.1"/>
    </source>
</evidence>
<feature type="region of interest" description="ACP-binding" evidence="9">
    <location>
        <begin position="266"/>
        <end position="270"/>
    </location>
</feature>
<dbReference type="PANTHER" id="PTHR34069">
    <property type="entry name" value="3-OXOACYL-[ACYL-CARRIER-PROTEIN] SYNTHASE 3"/>
    <property type="match status" value="1"/>
</dbReference>
<dbReference type="PANTHER" id="PTHR34069:SF2">
    <property type="entry name" value="BETA-KETOACYL-[ACYL-CARRIER-PROTEIN] SYNTHASE III"/>
    <property type="match status" value="1"/>
</dbReference>
<dbReference type="HAMAP" id="MF_01815">
    <property type="entry name" value="FabH"/>
    <property type="match status" value="1"/>
</dbReference>
<dbReference type="SUPFAM" id="SSF53901">
    <property type="entry name" value="Thiolase-like"/>
    <property type="match status" value="1"/>
</dbReference>
<comment type="subcellular location">
    <subcellularLocation>
        <location evidence="9">Cytoplasm</location>
    </subcellularLocation>
</comment>
<keyword evidence="4 9" id="KW-0808">Transferase</keyword>
<comment type="domain">
    <text evidence="9">The last Arg residue of the ACP-binding site is essential for the weak association between ACP/AcpP and FabH.</text>
</comment>
<comment type="function">
    <text evidence="9">Catalyzes the condensation reaction of fatty acid synthesis by the addition to an acyl acceptor of two carbons from malonyl-ACP. Catalyzes the first condensation reaction which initiates fatty acid synthesis and may therefore play a role in governing the total rate of fatty acid production. Possesses both acetoacetyl-ACP synthase and acetyl transacylase activities. Its substrate specificity determines the biosynthesis of branched-chain and/or straight-chain of fatty acids.</text>
</comment>
<accession>A0ABT3VKL5</accession>
<evidence type="ECO:0000256" key="1">
    <source>
        <dbReference type="ARBA" id="ARBA00008642"/>
    </source>
</evidence>
<dbReference type="EMBL" id="JAIFZO010000002">
    <property type="protein sequence ID" value="MCX4238858.1"/>
    <property type="molecule type" value="Genomic_DNA"/>
</dbReference>
<dbReference type="Proteomes" id="UP001165590">
    <property type="component" value="Unassembled WGS sequence"/>
</dbReference>
<evidence type="ECO:0000256" key="5">
    <source>
        <dbReference type="ARBA" id="ARBA00022832"/>
    </source>
</evidence>
<evidence type="ECO:0000256" key="9">
    <source>
        <dbReference type="HAMAP-Rule" id="MF_01815"/>
    </source>
</evidence>
<feature type="active site" evidence="9">
    <location>
        <position position="295"/>
    </location>
</feature>
<evidence type="ECO:0000256" key="7">
    <source>
        <dbReference type="ARBA" id="ARBA00023160"/>
    </source>
</evidence>
<dbReference type="CDD" id="cd00830">
    <property type="entry name" value="KAS_III"/>
    <property type="match status" value="1"/>
</dbReference>
<evidence type="ECO:0000256" key="3">
    <source>
        <dbReference type="ARBA" id="ARBA00022516"/>
    </source>
</evidence>
<proteinExistence type="inferred from homology"/>
<dbReference type="InterPro" id="IPR016039">
    <property type="entry name" value="Thiolase-like"/>
</dbReference>
<reference evidence="12" key="1">
    <citation type="journal article" date="2022" name="bioRxiv">
        <title>Discovery and biosynthetic assessment of Streptomyces ortus sp nov. isolated from a deep-sea sponge.</title>
        <authorList>
            <person name="Williams S.E."/>
        </authorList>
    </citation>
    <scope>NUCLEOTIDE SEQUENCE</scope>
    <source>
        <strain evidence="12">A15ISP2-DRY2</strain>
    </source>
</reference>
<evidence type="ECO:0000256" key="2">
    <source>
        <dbReference type="ARBA" id="ARBA00022490"/>
    </source>
</evidence>
<feature type="active site" evidence="9">
    <location>
        <position position="123"/>
    </location>
</feature>
<dbReference type="Gene3D" id="3.40.47.10">
    <property type="match status" value="1"/>
</dbReference>
<gene>
    <name evidence="9" type="primary">fabH</name>
    <name evidence="12" type="ORF">K3769_40025</name>
</gene>
<dbReference type="InterPro" id="IPR004655">
    <property type="entry name" value="FabH"/>
</dbReference>
<dbReference type="InterPro" id="IPR013751">
    <property type="entry name" value="ACP_syn_III_N"/>
</dbReference>
<evidence type="ECO:0000259" key="10">
    <source>
        <dbReference type="Pfam" id="PF08541"/>
    </source>
</evidence>
<protein>
    <recommendedName>
        <fullName evidence="9">Beta-ketoacyl-[acyl-carrier-protein] synthase III</fullName>
        <shortName evidence="9">Beta-ketoacyl-ACP synthase III</shortName>
        <shortName evidence="9">KAS III</shortName>
        <ecNumber evidence="9">2.3.1.180</ecNumber>
    </recommendedName>
    <alternativeName>
        <fullName evidence="9">3-oxoacyl-[acyl-carrier-protein] synthase 3</fullName>
    </alternativeName>
    <alternativeName>
        <fullName evidence="9">3-oxoacyl-[acyl-carrier-protein] synthase III</fullName>
    </alternativeName>
</protein>
<evidence type="ECO:0000259" key="11">
    <source>
        <dbReference type="Pfam" id="PF08545"/>
    </source>
</evidence>
<comment type="pathway">
    <text evidence="9">Lipid metabolism; fatty acid biosynthesis.</text>
</comment>
<keyword evidence="7 9" id="KW-0275">Fatty acid biosynthesis</keyword>
<comment type="caution">
    <text evidence="12">The sequence shown here is derived from an EMBL/GenBank/DDBJ whole genome shotgun (WGS) entry which is preliminary data.</text>
</comment>
<evidence type="ECO:0000313" key="13">
    <source>
        <dbReference type="Proteomes" id="UP001165590"/>
    </source>
</evidence>
<evidence type="ECO:0000256" key="4">
    <source>
        <dbReference type="ARBA" id="ARBA00022679"/>
    </source>
</evidence>
<dbReference type="NCBIfam" id="TIGR00747">
    <property type="entry name" value="fabH"/>
    <property type="match status" value="1"/>
</dbReference>
<keyword evidence="2 9" id="KW-0963">Cytoplasm</keyword>
<organism evidence="12 13">
    <name type="scientific">Streptomyces ortus</name>
    <dbReference type="NCBI Taxonomy" id="2867268"/>
    <lineage>
        <taxon>Bacteria</taxon>
        <taxon>Bacillati</taxon>
        <taxon>Actinomycetota</taxon>
        <taxon>Actinomycetes</taxon>
        <taxon>Kitasatosporales</taxon>
        <taxon>Streptomycetaceae</taxon>
        <taxon>Streptomyces</taxon>
    </lineage>
</organism>
<name>A0ABT3VKL5_9ACTN</name>
<keyword evidence="9" id="KW-0511">Multifunctional enzyme</keyword>
<feature type="domain" description="Beta-ketoacyl-[acyl-carrier-protein] synthase III N-terminal" evidence="11">
    <location>
        <begin position="117"/>
        <end position="197"/>
    </location>
</feature>
<evidence type="ECO:0000256" key="8">
    <source>
        <dbReference type="ARBA" id="ARBA00023315"/>
    </source>
</evidence>
<feature type="active site" evidence="9">
    <location>
        <position position="265"/>
    </location>
</feature>
<dbReference type="InterPro" id="IPR013747">
    <property type="entry name" value="ACP_syn_III_C"/>
</dbReference>
<keyword evidence="3 9" id="KW-0444">Lipid biosynthesis</keyword>
<dbReference type="EC" id="2.3.1.180" evidence="9"/>
<comment type="catalytic activity">
    <reaction evidence="9">
        <text>malonyl-[ACP] + acetyl-CoA + H(+) = 3-oxobutanoyl-[ACP] + CO2 + CoA</text>
        <dbReference type="Rhea" id="RHEA:12080"/>
        <dbReference type="Rhea" id="RHEA-COMP:9623"/>
        <dbReference type="Rhea" id="RHEA-COMP:9625"/>
        <dbReference type="ChEBI" id="CHEBI:15378"/>
        <dbReference type="ChEBI" id="CHEBI:16526"/>
        <dbReference type="ChEBI" id="CHEBI:57287"/>
        <dbReference type="ChEBI" id="CHEBI:57288"/>
        <dbReference type="ChEBI" id="CHEBI:78449"/>
        <dbReference type="ChEBI" id="CHEBI:78450"/>
        <dbReference type="EC" id="2.3.1.180"/>
    </reaction>
</comment>